<reference evidence="2 3" key="1">
    <citation type="submission" date="2019-03" db="EMBL/GenBank/DDBJ databases">
        <title>Genomic Encyclopedia of Type Strains, Phase IV (KMG-IV): sequencing the most valuable type-strain genomes for metagenomic binning, comparative biology and taxonomic classification.</title>
        <authorList>
            <person name="Goeker M."/>
        </authorList>
    </citation>
    <scope>NUCLEOTIDE SEQUENCE [LARGE SCALE GENOMIC DNA]</scope>
    <source>
        <strain evidence="2 3">DSM 19345</strain>
    </source>
</reference>
<dbReference type="InterPro" id="IPR029058">
    <property type="entry name" value="AB_hydrolase_fold"/>
</dbReference>
<comment type="caution">
    <text evidence="2">The sequence shown here is derived from an EMBL/GenBank/DDBJ whole genome shotgun (WGS) entry which is preliminary data.</text>
</comment>
<dbReference type="AlphaFoldDB" id="A0A4R3MCJ6"/>
<accession>A0A4R3MCJ6</accession>
<evidence type="ECO:0000259" key="1">
    <source>
        <dbReference type="Pfam" id="PF12697"/>
    </source>
</evidence>
<feature type="domain" description="AB hydrolase-1" evidence="1">
    <location>
        <begin position="5"/>
        <end position="223"/>
    </location>
</feature>
<dbReference type="InterPro" id="IPR050266">
    <property type="entry name" value="AB_hydrolase_sf"/>
</dbReference>
<dbReference type="EMBL" id="SMAK01000004">
    <property type="protein sequence ID" value="TCT11300.1"/>
    <property type="molecule type" value="Genomic_DNA"/>
</dbReference>
<gene>
    <name evidence="2" type="ORF">EDC22_10457</name>
</gene>
<evidence type="ECO:0000313" key="3">
    <source>
        <dbReference type="Proteomes" id="UP000295678"/>
    </source>
</evidence>
<keyword evidence="3" id="KW-1185">Reference proteome</keyword>
<dbReference type="PANTHER" id="PTHR43798">
    <property type="entry name" value="MONOACYLGLYCEROL LIPASE"/>
    <property type="match status" value="1"/>
</dbReference>
<name>A0A4R3MCJ6_9HYPH</name>
<dbReference type="InterPro" id="IPR000073">
    <property type="entry name" value="AB_hydrolase_1"/>
</dbReference>
<sequence length="231" mass="25187">MERTIVFVPGLLCTGELYAPQIAALEASRRCLVADHRQQLSIGAIADDILASVPGRFDLVGLSMGGYIAFEMAARAPERIRRLVLMDTSARPDRPDQTALRPELIALAEVEGLGPVVDRLLPAFLAERRLGDRELVGIIRRMAADTGVEAFRRQQTAIMNRKDARPELAAITCPTLVMVGEHDRLTPPEIAREIAEGIGSAVLRTIPRAGHLATLEEPEVVNALLADFLID</sequence>
<dbReference type="Pfam" id="PF12697">
    <property type="entry name" value="Abhydrolase_6"/>
    <property type="match status" value="1"/>
</dbReference>
<dbReference type="Proteomes" id="UP000295678">
    <property type="component" value="Unassembled WGS sequence"/>
</dbReference>
<protein>
    <submittedName>
        <fullName evidence="2">Pimeloyl-ACP methyl ester carboxylesterase</fullName>
    </submittedName>
</protein>
<proteinExistence type="predicted"/>
<organism evidence="2 3">
    <name type="scientific">Tepidamorphus gemmatus</name>
    <dbReference type="NCBI Taxonomy" id="747076"/>
    <lineage>
        <taxon>Bacteria</taxon>
        <taxon>Pseudomonadati</taxon>
        <taxon>Pseudomonadota</taxon>
        <taxon>Alphaproteobacteria</taxon>
        <taxon>Hyphomicrobiales</taxon>
        <taxon>Tepidamorphaceae</taxon>
        <taxon>Tepidamorphus</taxon>
    </lineage>
</organism>
<dbReference type="PANTHER" id="PTHR43798:SF29">
    <property type="entry name" value="AB HYDROLASE-1 DOMAIN-CONTAINING PROTEIN"/>
    <property type="match status" value="1"/>
</dbReference>
<dbReference type="Gene3D" id="3.40.50.1820">
    <property type="entry name" value="alpha/beta hydrolase"/>
    <property type="match status" value="1"/>
</dbReference>
<dbReference type="SUPFAM" id="SSF53474">
    <property type="entry name" value="alpha/beta-Hydrolases"/>
    <property type="match status" value="1"/>
</dbReference>
<dbReference type="RefSeq" id="WP_132806069.1">
    <property type="nucleotide sequence ID" value="NZ_SMAK01000004.1"/>
</dbReference>
<evidence type="ECO:0000313" key="2">
    <source>
        <dbReference type="EMBL" id="TCT11300.1"/>
    </source>
</evidence>
<dbReference type="OrthoDB" id="5491135at2"/>
<dbReference type="PRINTS" id="PR00111">
    <property type="entry name" value="ABHYDROLASE"/>
</dbReference>